<sequence>MSILNSNNGEDLAYSLLSGTIISIRIDKKLEDRTPLEKKDCSAITGREVHFLSVEGSQFWLISFSTVLLRVPCPPQEAFQGTQWAADREEMQGRINPKHIPLQLSIFPNMPELQFSSLGLQIIKLFYSVSKVLVKVLNKWEDIFYEISV</sequence>
<organism evidence="1 2">
    <name type="scientific">Sphaerodactylus townsendi</name>
    <dbReference type="NCBI Taxonomy" id="933632"/>
    <lineage>
        <taxon>Eukaryota</taxon>
        <taxon>Metazoa</taxon>
        <taxon>Chordata</taxon>
        <taxon>Craniata</taxon>
        <taxon>Vertebrata</taxon>
        <taxon>Euteleostomi</taxon>
        <taxon>Lepidosauria</taxon>
        <taxon>Squamata</taxon>
        <taxon>Bifurcata</taxon>
        <taxon>Gekkota</taxon>
        <taxon>Sphaerodactylidae</taxon>
        <taxon>Sphaerodactylus</taxon>
    </lineage>
</organism>
<evidence type="ECO:0000313" key="1">
    <source>
        <dbReference type="EMBL" id="KAH8014162.1"/>
    </source>
</evidence>
<gene>
    <name evidence="1" type="ORF">K3G42_026559</name>
</gene>
<protein>
    <submittedName>
        <fullName evidence="1">Uncharacterized protein</fullName>
    </submittedName>
</protein>
<reference evidence="1" key="1">
    <citation type="submission" date="2021-08" db="EMBL/GenBank/DDBJ databases">
        <title>The first chromosome-level gecko genome reveals the dynamic sex chromosomes of Neotropical dwarf geckos (Sphaerodactylidae: Sphaerodactylus).</title>
        <authorList>
            <person name="Pinto B.J."/>
            <person name="Keating S.E."/>
            <person name="Gamble T."/>
        </authorList>
    </citation>
    <scope>NUCLEOTIDE SEQUENCE</scope>
    <source>
        <strain evidence="1">TG3544</strain>
    </source>
</reference>
<accession>A0ACB8G3M4</accession>
<keyword evidence="2" id="KW-1185">Reference proteome</keyword>
<dbReference type="Proteomes" id="UP000827872">
    <property type="component" value="Linkage Group LG02"/>
</dbReference>
<dbReference type="EMBL" id="CM037615">
    <property type="protein sequence ID" value="KAH8014162.1"/>
    <property type="molecule type" value="Genomic_DNA"/>
</dbReference>
<comment type="caution">
    <text evidence="1">The sequence shown here is derived from an EMBL/GenBank/DDBJ whole genome shotgun (WGS) entry which is preliminary data.</text>
</comment>
<proteinExistence type="predicted"/>
<evidence type="ECO:0000313" key="2">
    <source>
        <dbReference type="Proteomes" id="UP000827872"/>
    </source>
</evidence>
<name>A0ACB8G3M4_9SAUR</name>